<feature type="compositionally biased region" description="Low complexity" evidence="1">
    <location>
        <begin position="163"/>
        <end position="192"/>
    </location>
</feature>
<keyword evidence="3" id="KW-1185">Reference proteome</keyword>
<comment type="caution">
    <text evidence="2">The sequence shown here is derived from an EMBL/GenBank/DDBJ whole genome shotgun (WGS) entry which is preliminary data.</text>
</comment>
<sequence>MQRVLGMYGGGPPAKAAATVSPILSDSEHDDDLDAQGPAEADAGAHSPFRITHDVERRPEASHHLQLKSSVRSPSNQELDALARPSSAALKYAVIGQKQQWRKARAERQRQRQYVGGGGGGATARATIQPVTPETPEGPEPHHEQYGERASSYVSYRERSDSARPSSRAASSLTSARESQASSGRVSSSGRSSDSEANSRELFVVTQQKKSKYTAKLCLPGQNPLYLGRYRSEDAARAACESAFTTITTPR</sequence>
<organism evidence="2 3">
    <name type="scientific">Pythium insidiosum</name>
    <name type="common">Pythiosis disease agent</name>
    <dbReference type="NCBI Taxonomy" id="114742"/>
    <lineage>
        <taxon>Eukaryota</taxon>
        <taxon>Sar</taxon>
        <taxon>Stramenopiles</taxon>
        <taxon>Oomycota</taxon>
        <taxon>Peronosporomycetes</taxon>
        <taxon>Pythiales</taxon>
        <taxon>Pythiaceae</taxon>
        <taxon>Pythium</taxon>
    </lineage>
</organism>
<feature type="region of interest" description="Disordered" evidence="1">
    <location>
        <begin position="1"/>
        <end position="83"/>
    </location>
</feature>
<evidence type="ECO:0000256" key="1">
    <source>
        <dbReference type="SAM" id="MobiDB-lite"/>
    </source>
</evidence>
<feature type="region of interest" description="Disordered" evidence="1">
    <location>
        <begin position="97"/>
        <end position="201"/>
    </location>
</feature>
<proteinExistence type="predicted"/>
<dbReference type="Proteomes" id="UP001209570">
    <property type="component" value="Unassembled WGS sequence"/>
</dbReference>
<gene>
    <name evidence="2" type="ORF">P43SY_005727</name>
</gene>
<name>A0AAD5LUB8_PYTIN</name>
<feature type="compositionally biased region" description="Basic and acidic residues" evidence="1">
    <location>
        <begin position="51"/>
        <end position="63"/>
    </location>
</feature>
<protein>
    <submittedName>
        <fullName evidence="2">Uncharacterized protein</fullName>
    </submittedName>
</protein>
<accession>A0AAD5LUB8</accession>
<dbReference type="AlphaFoldDB" id="A0AAD5LUB8"/>
<reference evidence="2" key="1">
    <citation type="submission" date="2021-12" db="EMBL/GenBank/DDBJ databases">
        <title>Prjna785345.</title>
        <authorList>
            <person name="Rujirawat T."/>
            <person name="Krajaejun T."/>
        </authorList>
    </citation>
    <scope>NUCLEOTIDE SEQUENCE</scope>
    <source>
        <strain evidence="2">Pi057C3</strain>
    </source>
</reference>
<dbReference type="EMBL" id="JAKCXM010000002">
    <property type="protein sequence ID" value="KAJ0409833.1"/>
    <property type="molecule type" value="Genomic_DNA"/>
</dbReference>
<feature type="compositionally biased region" description="Polar residues" evidence="1">
    <location>
        <begin position="67"/>
        <end position="78"/>
    </location>
</feature>
<evidence type="ECO:0000313" key="2">
    <source>
        <dbReference type="EMBL" id="KAJ0409833.1"/>
    </source>
</evidence>
<evidence type="ECO:0000313" key="3">
    <source>
        <dbReference type="Proteomes" id="UP001209570"/>
    </source>
</evidence>